<dbReference type="InterPro" id="IPR019419">
    <property type="entry name" value="AIM19"/>
</dbReference>
<protein>
    <submittedName>
        <fullName evidence="1">LAFE_0E10682g1_1</fullName>
    </submittedName>
</protein>
<sequence length="152" mass="15862">MSSNSSDSQPVASQGLLAQLTELSSTPYPALANSALLLATPVVSPAVASPTAVANGRSFWTSFSRPKYVGPSSKTALLFGAAQALGGWIIYDGDLESGSGFLAAWSALYLIVGGRGSVKALRYGRVWPLLLSSAAFTNTYFYGRRFIAGGFV</sequence>
<name>A0A1G4MDJ1_LACFM</name>
<dbReference type="Proteomes" id="UP000190831">
    <property type="component" value="Chromosome E"/>
</dbReference>
<reference evidence="2" key="1">
    <citation type="submission" date="2016-03" db="EMBL/GenBank/DDBJ databases">
        <authorList>
            <person name="Devillers H."/>
        </authorList>
    </citation>
    <scope>NUCLEOTIDE SEQUENCE [LARGE SCALE GENOMIC DNA]</scope>
</reference>
<dbReference type="PANTHER" id="PTHR28177">
    <property type="entry name" value="ALTERED INHERITANCE OF MITOCHONDRIA PROTEIN 19, MITOCHONDRIAL"/>
    <property type="match status" value="1"/>
</dbReference>
<dbReference type="PANTHER" id="PTHR28177:SF1">
    <property type="entry name" value="ALTERED INHERITANCE OF MITOCHONDRIA PROTEIN 19, MITOCHONDRIAL"/>
    <property type="match status" value="1"/>
</dbReference>
<evidence type="ECO:0000313" key="2">
    <source>
        <dbReference type="Proteomes" id="UP000190831"/>
    </source>
</evidence>
<gene>
    <name evidence="1" type="ORF">LAFE_0E10682G</name>
</gene>
<accession>A0A1G4MDJ1</accession>
<proteinExistence type="predicted"/>
<dbReference type="GO" id="GO:0005739">
    <property type="term" value="C:mitochondrion"/>
    <property type="evidence" value="ECO:0007669"/>
    <property type="project" value="TreeGrafter"/>
</dbReference>
<evidence type="ECO:0000313" key="1">
    <source>
        <dbReference type="EMBL" id="SCW01943.1"/>
    </source>
</evidence>
<organism evidence="1 2">
    <name type="scientific">Lachancea fermentati</name>
    <name type="common">Zygosaccharomyces fermentati</name>
    <dbReference type="NCBI Taxonomy" id="4955"/>
    <lineage>
        <taxon>Eukaryota</taxon>
        <taxon>Fungi</taxon>
        <taxon>Dikarya</taxon>
        <taxon>Ascomycota</taxon>
        <taxon>Saccharomycotina</taxon>
        <taxon>Saccharomycetes</taxon>
        <taxon>Saccharomycetales</taxon>
        <taxon>Saccharomycetaceae</taxon>
        <taxon>Lachancea</taxon>
    </lineage>
</organism>
<dbReference type="OMA" id="RYGRVWP"/>
<dbReference type="Pfam" id="PF10315">
    <property type="entry name" value="Aim19"/>
    <property type="match status" value="1"/>
</dbReference>
<keyword evidence="2" id="KW-1185">Reference proteome</keyword>
<dbReference type="AlphaFoldDB" id="A0A1G4MDJ1"/>
<dbReference type="EMBL" id="LT598488">
    <property type="protein sequence ID" value="SCW01943.1"/>
    <property type="molecule type" value="Genomic_DNA"/>
</dbReference>
<dbReference type="OrthoDB" id="5554402at2759"/>